<comment type="caution">
    <text evidence="2">The sequence shown here is derived from an EMBL/GenBank/DDBJ whole genome shotgun (WGS) entry which is preliminary data.</text>
</comment>
<feature type="region of interest" description="Disordered" evidence="1">
    <location>
        <begin position="105"/>
        <end position="142"/>
    </location>
</feature>
<keyword evidence="3" id="KW-1185">Reference proteome</keyword>
<feature type="compositionally biased region" description="Basic and acidic residues" evidence="1">
    <location>
        <begin position="105"/>
        <end position="118"/>
    </location>
</feature>
<organism evidence="2 3">
    <name type="scientific">Araneus ventricosus</name>
    <name type="common">Orbweaver spider</name>
    <name type="synonym">Epeira ventricosa</name>
    <dbReference type="NCBI Taxonomy" id="182803"/>
    <lineage>
        <taxon>Eukaryota</taxon>
        <taxon>Metazoa</taxon>
        <taxon>Ecdysozoa</taxon>
        <taxon>Arthropoda</taxon>
        <taxon>Chelicerata</taxon>
        <taxon>Arachnida</taxon>
        <taxon>Araneae</taxon>
        <taxon>Araneomorphae</taxon>
        <taxon>Entelegynae</taxon>
        <taxon>Araneoidea</taxon>
        <taxon>Araneidae</taxon>
        <taxon>Araneus</taxon>
    </lineage>
</organism>
<feature type="compositionally biased region" description="Low complexity" evidence="1">
    <location>
        <begin position="225"/>
        <end position="240"/>
    </location>
</feature>
<dbReference type="AlphaFoldDB" id="A0A4Y2IF64"/>
<evidence type="ECO:0000256" key="1">
    <source>
        <dbReference type="SAM" id="MobiDB-lite"/>
    </source>
</evidence>
<reference evidence="2 3" key="1">
    <citation type="journal article" date="2019" name="Sci. Rep.">
        <title>Orb-weaving spider Araneus ventricosus genome elucidates the spidroin gene catalogue.</title>
        <authorList>
            <person name="Kono N."/>
            <person name="Nakamura H."/>
            <person name="Ohtoshi R."/>
            <person name="Moran D.A.P."/>
            <person name="Shinohara A."/>
            <person name="Yoshida Y."/>
            <person name="Fujiwara M."/>
            <person name="Mori M."/>
            <person name="Tomita M."/>
            <person name="Arakawa K."/>
        </authorList>
    </citation>
    <scope>NUCLEOTIDE SEQUENCE [LARGE SCALE GENOMIC DNA]</scope>
</reference>
<sequence length="249" mass="29079">MTRLRTNMMMIGSSVDYVRSGGVRNVPVTKAVEHLYATTAKFSGCILLASRPAYSYPTWRTWFLGIWMAHGIIEAPHILAISLRMRNLKRTEYYARKAREFISEGKRESSSQKESERVHLRRKAREFISEGKRESSSQKKSERVHLRRSYIAILRRNEESSEVRVHLSEGKERVSCEEKRVAELISRRREKYSGVVRAHLRRKRRTELISEEKRVVRAHLRRKASNQSSSQSRNQTNSHSINAILRLSV</sequence>
<evidence type="ECO:0000313" key="2">
    <source>
        <dbReference type="EMBL" id="GBM76361.1"/>
    </source>
</evidence>
<gene>
    <name evidence="2" type="ORF">AVEN_36977_1</name>
</gene>
<dbReference type="Proteomes" id="UP000499080">
    <property type="component" value="Unassembled WGS sequence"/>
</dbReference>
<protein>
    <submittedName>
        <fullName evidence="2">Uncharacterized protein</fullName>
    </submittedName>
</protein>
<evidence type="ECO:0000313" key="3">
    <source>
        <dbReference type="Proteomes" id="UP000499080"/>
    </source>
</evidence>
<name>A0A4Y2IF64_ARAVE</name>
<proteinExistence type="predicted"/>
<feature type="compositionally biased region" description="Basic and acidic residues" evidence="1">
    <location>
        <begin position="125"/>
        <end position="142"/>
    </location>
</feature>
<dbReference type="EMBL" id="BGPR01002616">
    <property type="protein sequence ID" value="GBM76361.1"/>
    <property type="molecule type" value="Genomic_DNA"/>
</dbReference>
<accession>A0A4Y2IF64</accession>
<feature type="region of interest" description="Disordered" evidence="1">
    <location>
        <begin position="220"/>
        <end position="241"/>
    </location>
</feature>